<dbReference type="Proteomes" id="UP000276133">
    <property type="component" value="Unassembled WGS sequence"/>
</dbReference>
<evidence type="ECO:0000313" key="1">
    <source>
        <dbReference type="EMBL" id="RNA35582.1"/>
    </source>
</evidence>
<reference evidence="1 2" key="1">
    <citation type="journal article" date="2018" name="Sci. Rep.">
        <title>Genomic signatures of local adaptation to the degree of environmental predictability in rotifers.</title>
        <authorList>
            <person name="Franch-Gras L."/>
            <person name="Hahn C."/>
            <person name="Garcia-Roger E.M."/>
            <person name="Carmona M.J."/>
            <person name="Serra M."/>
            <person name="Gomez A."/>
        </authorList>
    </citation>
    <scope>NUCLEOTIDE SEQUENCE [LARGE SCALE GENOMIC DNA]</scope>
    <source>
        <strain evidence="1">HYR1</strain>
    </source>
</reference>
<keyword evidence="2" id="KW-1185">Reference proteome</keyword>
<accession>A0A3M7SIP0</accession>
<gene>
    <name evidence="1" type="ORF">BpHYR1_024026</name>
</gene>
<dbReference type="AlphaFoldDB" id="A0A3M7SIP0"/>
<name>A0A3M7SIP0_BRAPC</name>
<comment type="caution">
    <text evidence="1">The sequence shown here is derived from an EMBL/GenBank/DDBJ whole genome shotgun (WGS) entry which is preliminary data.</text>
</comment>
<evidence type="ECO:0000313" key="2">
    <source>
        <dbReference type="Proteomes" id="UP000276133"/>
    </source>
</evidence>
<protein>
    <submittedName>
        <fullName evidence="1">Uncharacterized protein</fullName>
    </submittedName>
</protein>
<organism evidence="1 2">
    <name type="scientific">Brachionus plicatilis</name>
    <name type="common">Marine rotifer</name>
    <name type="synonym">Brachionus muelleri</name>
    <dbReference type="NCBI Taxonomy" id="10195"/>
    <lineage>
        <taxon>Eukaryota</taxon>
        <taxon>Metazoa</taxon>
        <taxon>Spiralia</taxon>
        <taxon>Gnathifera</taxon>
        <taxon>Rotifera</taxon>
        <taxon>Eurotatoria</taxon>
        <taxon>Monogononta</taxon>
        <taxon>Pseudotrocha</taxon>
        <taxon>Ploima</taxon>
        <taxon>Brachionidae</taxon>
        <taxon>Brachionus</taxon>
    </lineage>
</organism>
<dbReference type="EMBL" id="REGN01001311">
    <property type="protein sequence ID" value="RNA35582.1"/>
    <property type="molecule type" value="Genomic_DNA"/>
</dbReference>
<proteinExistence type="predicted"/>
<sequence length="128" mass="14982">MNLLLNNERHQTKTIYLRAKAYFSQNWIICGNLCSNVPFDYLFSKGRLLFRRKIKNLLSFSKWKNEALKRGIILDSKNNSSKINHFIDLLLSDQKLINEIENFFPINDALNYNQARLVSNEKNGKSAN</sequence>